<proteinExistence type="inferred from homology"/>
<keyword evidence="5" id="KW-1185">Reference proteome</keyword>
<comment type="similarity">
    <text evidence="1">Belongs to the membrane fusion protein (MFP) (TC 8.A.1) family.</text>
</comment>
<keyword evidence="3" id="KW-0732">Signal</keyword>
<reference evidence="4 5" key="1">
    <citation type="submission" date="2023-08" db="EMBL/GenBank/DDBJ databases">
        <authorList>
            <person name="Park J.-S."/>
        </authorList>
    </citation>
    <scope>NUCLEOTIDE SEQUENCE [LARGE SCALE GENOMIC DNA]</scope>
    <source>
        <strain evidence="4 5">2205BS29-5</strain>
    </source>
</reference>
<organism evidence="4 5">
    <name type="scientific">Paracoccus spongiarum</name>
    <dbReference type="NCBI Taxonomy" id="3064387"/>
    <lineage>
        <taxon>Bacteria</taxon>
        <taxon>Pseudomonadati</taxon>
        <taxon>Pseudomonadota</taxon>
        <taxon>Alphaproteobacteria</taxon>
        <taxon>Rhodobacterales</taxon>
        <taxon>Paracoccaceae</taxon>
        <taxon>Paracoccus</taxon>
    </lineage>
</organism>
<dbReference type="PANTHER" id="PTHR30469:SF38">
    <property type="entry name" value="HLYD FAMILY SECRETION PROTEIN"/>
    <property type="match status" value="1"/>
</dbReference>
<dbReference type="Gene3D" id="1.10.287.470">
    <property type="entry name" value="Helix hairpin bin"/>
    <property type="match status" value="1"/>
</dbReference>
<dbReference type="Proteomes" id="UP001224997">
    <property type="component" value="Unassembled WGS sequence"/>
</dbReference>
<keyword evidence="2" id="KW-0175">Coiled coil</keyword>
<gene>
    <name evidence="4" type="ORF">Q5Y72_15790</name>
</gene>
<evidence type="ECO:0000256" key="3">
    <source>
        <dbReference type="SAM" id="SignalP"/>
    </source>
</evidence>
<dbReference type="InterPro" id="IPR006143">
    <property type="entry name" value="RND_pump_MFP"/>
</dbReference>
<feature type="coiled-coil region" evidence="2">
    <location>
        <begin position="93"/>
        <end position="165"/>
    </location>
</feature>
<accession>A0ABT9JFH4</accession>
<dbReference type="Gene3D" id="2.40.50.100">
    <property type="match status" value="1"/>
</dbReference>
<dbReference type="SUPFAM" id="SSF111369">
    <property type="entry name" value="HlyD-like secretion proteins"/>
    <property type="match status" value="1"/>
</dbReference>
<sequence>MSILRVSRLLLALIAAQATAAAAADLRVEVVTAAERPVPTEVQLSGTLEAVDSVVLGFRQGGRVVTVLVEEGDEVRADQALARLDPVQQNEALKVAEASLSAAEAAQAQARQASDRAAAMLERGVGTRAARDAAAQQLSETEGAVERAQSAVEQARRAVEDMVLRAGGPGIVTGRHITPGQVIAAAQPALTLADTDGLEAVFRAADHPDLDKAMGRTLRLRTIDIDRPEMTGEVIEIAPLVDPQTGTVNLRARVDAVEGSTALLGAAVRGYLEMPGPRGVALPWTVLMREGDHPAVWIVGADDRVSLAAVSISHFTDGLVYLDEGVAPGTRVVGAGSQLLYPGRRIEPATVAPEAAR</sequence>
<protein>
    <submittedName>
        <fullName evidence="4">Efflux RND transporter periplasmic adaptor subunit</fullName>
    </submittedName>
</protein>
<feature type="signal peptide" evidence="3">
    <location>
        <begin position="1"/>
        <end position="23"/>
    </location>
</feature>
<dbReference type="NCBIfam" id="TIGR01730">
    <property type="entry name" value="RND_mfp"/>
    <property type="match status" value="1"/>
</dbReference>
<evidence type="ECO:0000256" key="2">
    <source>
        <dbReference type="SAM" id="Coils"/>
    </source>
</evidence>
<evidence type="ECO:0000256" key="1">
    <source>
        <dbReference type="ARBA" id="ARBA00009477"/>
    </source>
</evidence>
<evidence type="ECO:0000313" key="5">
    <source>
        <dbReference type="Proteomes" id="UP001224997"/>
    </source>
</evidence>
<evidence type="ECO:0000313" key="4">
    <source>
        <dbReference type="EMBL" id="MDP5308546.1"/>
    </source>
</evidence>
<feature type="chain" id="PRO_5046981980" evidence="3">
    <location>
        <begin position="24"/>
        <end position="357"/>
    </location>
</feature>
<name>A0ABT9JFH4_9RHOB</name>
<dbReference type="RefSeq" id="WP_305964390.1">
    <property type="nucleotide sequence ID" value="NZ_JAVAMQ010000018.1"/>
</dbReference>
<dbReference type="Gene3D" id="2.40.30.170">
    <property type="match status" value="1"/>
</dbReference>
<comment type="caution">
    <text evidence="4">The sequence shown here is derived from an EMBL/GenBank/DDBJ whole genome shotgun (WGS) entry which is preliminary data.</text>
</comment>
<dbReference type="EMBL" id="JAVAMQ010000018">
    <property type="protein sequence ID" value="MDP5308546.1"/>
    <property type="molecule type" value="Genomic_DNA"/>
</dbReference>
<dbReference type="PANTHER" id="PTHR30469">
    <property type="entry name" value="MULTIDRUG RESISTANCE PROTEIN MDTA"/>
    <property type="match status" value="1"/>
</dbReference>
<dbReference type="Gene3D" id="2.40.420.20">
    <property type="match status" value="1"/>
</dbReference>